<sequence length="159" mass="17568">MYFMHLSEADFHQIIAEAIHREREGAKGLAVLSTGLRPVEAGAADPPVWADNPRFAAFLMHEAKGEDGRMIGQECELVANGVSISDMFQRCVTQREVEEVVKGGLAARLRRALQLTTADDDHLMSMRSNEVGIDSLRGRHPFMVSQDLRGRRAGAEDHG</sequence>
<organism evidence="1 2">
    <name type="scientific">Nemania bipapillata</name>
    <dbReference type="NCBI Taxonomy" id="110536"/>
    <lineage>
        <taxon>Eukaryota</taxon>
        <taxon>Fungi</taxon>
        <taxon>Dikarya</taxon>
        <taxon>Ascomycota</taxon>
        <taxon>Pezizomycotina</taxon>
        <taxon>Sordariomycetes</taxon>
        <taxon>Xylariomycetidae</taxon>
        <taxon>Xylariales</taxon>
        <taxon>Xylariaceae</taxon>
        <taxon>Nemania</taxon>
    </lineage>
</organism>
<comment type="caution">
    <text evidence="1">The sequence shown here is derived from an EMBL/GenBank/DDBJ whole genome shotgun (WGS) entry which is preliminary data.</text>
</comment>
<evidence type="ECO:0000313" key="2">
    <source>
        <dbReference type="Proteomes" id="UP001153334"/>
    </source>
</evidence>
<evidence type="ECO:0000313" key="1">
    <source>
        <dbReference type="EMBL" id="KAJ8121245.1"/>
    </source>
</evidence>
<accession>A0ACC2J1A9</accession>
<proteinExistence type="predicted"/>
<name>A0ACC2J1A9_9PEZI</name>
<dbReference type="Proteomes" id="UP001153334">
    <property type="component" value="Unassembled WGS sequence"/>
</dbReference>
<keyword evidence="2" id="KW-1185">Reference proteome</keyword>
<gene>
    <name evidence="1" type="ORF">ONZ43_g2255</name>
</gene>
<reference evidence="1" key="1">
    <citation type="submission" date="2022-11" db="EMBL/GenBank/DDBJ databases">
        <title>Genome Sequence of Nemania bipapillata.</title>
        <authorList>
            <person name="Buettner E."/>
        </authorList>
    </citation>
    <scope>NUCLEOTIDE SEQUENCE</scope>
    <source>
        <strain evidence="1">CP14</strain>
    </source>
</reference>
<protein>
    <submittedName>
        <fullName evidence="1">Uncharacterized protein</fullName>
    </submittedName>
</protein>
<dbReference type="EMBL" id="JAPESX010000450">
    <property type="protein sequence ID" value="KAJ8121245.1"/>
    <property type="molecule type" value="Genomic_DNA"/>
</dbReference>